<evidence type="ECO:0000313" key="3">
    <source>
        <dbReference type="Proteomes" id="UP000230233"/>
    </source>
</evidence>
<dbReference type="EMBL" id="PDUG01000005">
    <property type="protein sequence ID" value="PIC30299.1"/>
    <property type="molecule type" value="Genomic_DNA"/>
</dbReference>
<dbReference type="InterPro" id="IPR012885">
    <property type="entry name" value="F-box_Sdz-33"/>
</dbReference>
<dbReference type="Pfam" id="PF00646">
    <property type="entry name" value="F-box"/>
    <property type="match status" value="3"/>
</dbReference>
<name>A0A2G5TSL6_9PELO</name>
<feature type="domain" description="F-box" evidence="1">
    <location>
        <begin position="2"/>
        <end position="53"/>
    </location>
</feature>
<dbReference type="AlphaFoldDB" id="A0A2G5TSL6"/>
<sequence>MPTPILSLPIADLQYAVNCMEIDELIAFSLCSNRTKNLVKSSKRKIEPIYADVDLNLISLRISPREEEFERPPPQSMTFRIRPDFLIKLERENESEYDVWRTPEFTQSDLVAHFLSIFNEPLIHVLKIENTDISYLDTVKQIMPKFDILEIDDMCSDAVAKMAFFELAPIAVEQVPSVDHSLLRFYLPVCPTTALFMPIRILSLPIADLQYALNCMEIDELIAFSLCSKRTKNLVKDSKIPIESIYAEVYENYICLEIIMPSNLRGVQDDPDLLFIYLDFSNPWITLERKNGMEVWRKEGFTQSDWIAHFLNIFNGSMIRELMINGSFPISYLDTVKRTIPKFQKLHITDDCSTELAKIAFRELIPSADKVQIDIDPFDNELHISQFLKPNLNYVCLLNWRHPYKLQLDDLLLANCTFLTMSSANITERELNRFVKLWMKSSHIFYRPGYIEMSIRNEINREELFKGIKYQTLDNCHLLKLADGKELEVCRPATLQSPLVRFIDFRTFCRSLSHLYYLSVCALPVQLMPIRFLSLPFEDLQHALNCMDIGDLIAFSLCSKRTKNLVKGSNSAIEPIYAEVNENQIRFEIMRDLQEIRYIRKPSIIFLTSSDSQIKIDCGYGFKGWWKQEYTQSDWIAHVLSIFDESMIDVLNIGNASLSYLDTVKQIIPKCRTLHISHLCSYDVAKMAFFKLSSIAVEKLEIKKNIFDNGNDISKALTQNLKSVSFIDWENPFKLELNDLLVLNIANLSIRAANITVKELNRFLKLWMKSNRRCYRPKRITIGLNDEIEINPEEVLKGIKYQIVDNEPRLKRADGKVLEIFVLKSFVVFKFQ</sequence>
<comment type="caution">
    <text evidence="2">The sequence shown here is derived from an EMBL/GenBank/DDBJ whole genome shotgun (WGS) entry which is preliminary data.</text>
</comment>
<dbReference type="Proteomes" id="UP000230233">
    <property type="component" value="Chromosome V"/>
</dbReference>
<dbReference type="InterPro" id="IPR053222">
    <property type="entry name" value="Zygotic_Embryogenesis-Asso"/>
</dbReference>
<feature type="domain" description="F-box" evidence="1">
    <location>
        <begin position="529"/>
        <end position="580"/>
    </location>
</feature>
<feature type="domain" description="F-box" evidence="1">
    <location>
        <begin position="198"/>
        <end position="249"/>
    </location>
</feature>
<dbReference type="PANTHER" id="PTHR22899:SF0">
    <property type="entry name" value="F-BOX ASSOCIATED DOMAIN-CONTAINING PROTEIN-RELATED"/>
    <property type="match status" value="1"/>
</dbReference>
<dbReference type="Pfam" id="PF07735">
    <property type="entry name" value="FBA_2"/>
    <property type="match status" value="2"/>
</dbReference>
<accession>A0A2G5TSL6</accession>
<keyword evidence="3" id="KW-1185">Reference proteome</keyword>
<gene>
    <name evidence="2" type="primary">Cnig_chr_V.g21587</name>
    <name evidence="2" type="ORF">B9Z55_021587</name>
</gene>
<dbReference type="PROSITE" id="PS50181">
    <property type="entry name" value="FBOX"/>
    <property type="match status" value="3"/>
</dbReference>
<evidence type="ECO:0000313" key="2">
    <source>
        <dbReference type="EMBL" id="PIC30299.1"/>
    </source>
</evidence>
<dbReference type="InterPro" id="IPR001810">
    <property type="entry name" value="F-box_dom"/>
</dbReference>
<proteinExistence type="predicted"/>
<organism evidence="2 3">
    <name type="scientific">Caenorhabditis nigoni</name>
    <dbReference type="NCBI Taxonomy" id="1611254"/>
    <lineage>
        <taxon>Eukaryota</taxon>
        <taxon>Metazoa</taxon>
        <taxon>Ecdysozoa</taxon>
        <taxon>Nematoda</taxon>
        <taxon>Chromadorea</taxon>
        <taxon>Rhabditida</taxon>
        <taxon>Rhabditina</taxon>
        <taxon>Rhabditomorpha</taxon>
        <taxon>Rhabditoidea</taxon>
        <taxon>Rhabditidae</taxon>
        <taxon>Peloderinae</taxon>
        <taxon>Caenorhabditis</taxon>
    </lineage>
</organism>
<dbReference type="PANTHER" id="PTHR22899">
    <property type="entry name" value="CYCLIN-RELATED F-BOX FAMILY"/>
    <property type="match status" value="1"/>
</dbReference>
<reference evidence="3" key="1">
    <citation type="submission" date="2017-10" db="EMBL/GenBank/DDBJ databases">
        <title>Rapid genome shrinkage in a self-fertile nematode reveals novel sperm competition proteins.</title>
        <authorList>
            <person name="Yin D."/>
            <person name="Schwarz E.M."/>
            <person name="Thomas C.G."/>
            <person name="Felde R.L."/>
            <person name="Korf I.F."/>
            <person name="Cutter A.D."/>
            <person name="Schartner C.M."/>
            <person name="Ralston E.J."/>
            <person name="Meyer B.J."/>
            <person name="Haag E.S."/>
        </authorList>
    </citation>
    <scope>NUCLEOTIDE SEQUENCE [LARGE SCALE GENOMIC DNA]</scope>
    <source>
        <strain evidence="3">JU1422</strain>
    </source>
</reference>
<evidence type="ECO:0000259" key="1">
    <source>
        <dbReference type="PROSITE" id="PS50181"/>
    </source>
</evidence>
<protein>
    <recommendedName>
        <fullName evidence="1">F-box domain-containing protein</fullName>
    </recommendedName>
</protein>